<name>A0A1Y2E0U3_9PEZI</name>
<feature type="region of interest" description="Disordered" evidence="2">
    <location>
        <begin position="1"/>
        <end position="29"/>
    </location>
</feature>
<feature type="domain" description="Alpha/beta hydrolase fold-3" evidence="3">
    <location>
        <begin position="118"/>
        <end position="339"/>
    </location>
</feature>
<evidence type="ECO:0000313" key="5">
    <source>
        <dbReference type="Proteomes" id="UP000193689"/>
    </source>
</evidence>
<dbReference type="InParanoid" id="A0A1Y2E0U3"/>
<dbReference type="SUPFAM" id="SSF53474">
    <property type="entry name" value="alpha/beta-Hydrolases"/>
    <property type="match status" value="1"/>
</dbReference>
<dbReference type="STRING" id="1141098.A0A1Y2E0U3"/>
<dbReference type="PANTHER" id="PTHR48081">
    <property type="entry name" value="AB HYDROLASE SUPERFAMILY PROTEIN C4A8.06C"/>
    <property type="match status" value="1"/>
</dbReference>
<dbReference type="InterPro" id="IPR050300">
    <property type="entry name" value="GDXG_lipolytic_enzyme"/>
</dbReference>
<accession>A0A1Y2E0U3</accession>
<protein>
    <submittedName>
        <fullName evidence="4">Alpha/Beta hydrolase protein</fullName>
    </submittedName>
</protein>
<keyword evidence="1 4" id="KW-0378">Hydrolase</keyword>
<keyword evidence="5" id="KW-1185">Reference proteome</keyword>
<evidence type="ECO:0000313" key="4">
    <source>
        <dbReference type="EMBL" id="ORY64964.1"/>
    </source>
</evidence>
<evidence type="ECO:0000256" key="2">
    <source>
        <dbReference type="SAM" id="MobiDB-lite"/>
    </source>
</evidence>
<sequence>MSSYAPSALGSAIPAPPIDESAPGEDYANPLQNGPRWALSARAYALRSGATLAFGMMNLSSPSPNKTIWLDSTLGEWKGKDKIRVDIWDPEPPKRAKLQRLKTPFPSITPTSPKRPAIINFHGGGFILGNGTDDQLWAATVMKACGAVVLSVNYRLAPEYPYPTPVEDCADAILQICRRSEELGIDPDQIILSGFSAGATLSLASWVLLQTPQRWGYQFLGVPPKLLGFALFYPSLDWTVTRPNKRLACANPDNTLPKGMTDLFDASYIWPPIPRSERSDPRLSPGLMTDDLLHRLPPVNLCLCEYDMLLAEGQRFAERLKAQGKEVSVRVVEKEKHGWDKTPTLFAKQNIKVEYAHAINVLTGWLDREKSSRLNVKL</sequence>
<organism evidence="4 5">
    <name type="scientific">Pseudomassariella vexata</name>
    <dbReference type="NCBI Taxonomy" id="1141098"/>
    <lineage>
        <taxon>Eukaryota</taxon>
        <taxon>Fungi</taxon>
        <taxon>Dikarya</taxon>
        <taxon>Ascomycota</taxon>
        <taxon>Pezizomycotina</taxon>
        <taxon>Sordariomycetes</taxon>
        <taxon>Xylariomycetidae</taxon>
        <taxon>Amphisphaeriales</taxon>
        <taxon>Pseudomassariaceae</taxon>
        <taxon>Pseudomassariella</taxon>
    </lineage>
</organism>
<dbReference type="AlphaFoldDB" id="A0A1Y2E0U3"/>
<proteinExistence type="predicted"/>
<evidence type="ECO:0000259" key="3">
    <source>
        <dbReference type="Pfam" id="PF07859"/>
    </source>
</evidence>
<dbReference type="Pfam" id="PF07859">
    <property type="entry name" value="Abhydrolase_3"/>
    <property type="match status" value="1"/>
</dbReference>
<dbReference type="EMBL" id="MCFJ01000006">
    <property type="protein sequence ID" value="ORY64964.1"/>
    <property type="molecule type" value="Genomic_DNA"/>
</dbReference>
<dbReference type="OrthoDB" id="433474at2759"/>
<gene>
    <name evidence="4" type="ORF">BCR38DRAFT_457247</name>
</gene>
<dbReference type="GO" id="GO:0016787">
    <property type="term" value="F:hydrolase activity"/>
    <property type="evidence" value="ECO:0007669"/>
    <property type="project" value="UniProtKB-KW"/>
</dbReference>
<dbReference type="Gene3D" id="3.40.50.1820">
    <property type="entry name" value="alpha/beta hydrolase"/>
    <property type="match status" value="1"/>
</dbReference>
<dbReference type="PANTHER" id="PTHR48081:SF8">
    <property type="entry name" value="ALPHA_BETA HYDROLASE FOLD-3 DOMAIN-CONTAINING PROTEIN-RELATED"/>
    <property type="match status" value="1"/>
</dbReference>
<dbReference type="InterPro" id="IPR013094">
    <property type="entry name" value="AB_hydrolase_3"/>
</dbReference>
<dbReference type="InterPro" id="IPR029058">
    <property type="entry name" value="AB_hydrolase_fold"/>
</dbReference>
<dbReference type="GeneID" id="63778230"/>
<dbReference type="Proteomes" id="UP000193689">
    <property type="component" value="Unassembled WGS sequence"/>
</dbReference>
<comment type="caution">
    <text evidence="4">The sequence shown here is derived from an EMBL/GenBank/DDBJ whole genome shotgun (WGS) entry which is preliminary data.</text>
</comment>
<reference evidence="4 5" key="1">
    <citation type="submission" date="2016-07" db="EMBL/GenBank/DDBJ databases">
        <title>Pervasive Adenine N6-methylation of Active Genes in Fungi.</title>
        <authorList>
            <consortium name="DOE Joint Genome Institute"/>
            <person name="Mondo S.J."/>
            <person name="Dannebaum R.O."/>
            <person name="Kuo R.C."/>
            <person name="Labutti K."/>
            <person name="Haridas S."/>
            <person name="Kuo A."/>
            <person name="Salamov A."/>
            <person name="Ahrendt S.R."/>
            <person name="Lipzen A."/>
            <person name="Sullivan W."/>
            <person name="Andreopoulos W.B."/>
            <person name="Clum A."/>
            <person name="Lindquist E."/>
            <person name="Daum C."/>
            <person name="Ramamoorthy G.K."/>
            <person name="Gryganskyi A."/>
            <person name="Culley D."/>
            <person name="Magnuson J.K."/>
            <person name="James T.Y."/>
            <person name="O'Malley M.A."/>
            <person name="Stajich J.E."/>
            <person name="Spatafora J.W."/>
            <person name="Visel A."/>
            <person name="Grigoriev I.V."/>
        </authorList>
    </citation>
    <scope>NUCLEOTIDE SEQUENCE [LARGE SCALE GENOMIC DNA]</scope>
    <source>
        <strain evidence="4 5">CBS 129021</strain>
    </source>
</reference>
<dbReference type="RefSeq" id="XP_040716116.1">
    <property type="nucleotide sequence ID" value="XM_040862018.1"/>
</dbReference>
<evidence type="ECO:0000256" key="1">
    <source>
        <dbReference type="ARBA" id="ARBA00022801"/>
    </source>
</evidence>